<evidence type="ECO:0000256" key="1">
    <source>
        <dbReference type="SAM" id="SignalP"/>
    </source>
</evidence>
<keyword evidence="1" id="KW-0732">Signal</keyword>
<reference evidence="2" key="1">
    <citation type="submission" date="2021-03" db="EMBL/GenBank/DDBJ databases">
        <title>Evolutionary innovations through gain and loss of genes in the ectomycorrhizal Boletales.</title>
        <authorList>
            <person name="Wu G."/>
            <person name="Miyauchi S."/>
            <person name="Morin E."/>
            <person name="Yang Z.-L."/>
            <person name="Xu J."/>
            <person name="Martin F.M."/>
        </authorList>
    </citation>
    <scope>NUCLEOTIDE SEQUENCE</scope>
    <source>
        <strain evidence="2">BR01</strain>
    </source>
</reference>
<name>A0A8I3ABT9_9AGAM</name>
<proteinExistence type="predicted"/>
<comment type="caution">
    <text evidence="2">The sequence shown here is derived from an EMBL/GenBank/DDBJ whole genome shotgun (WGS) entry which is preliminary data.</text>
</comment>
<protein>
    <submittedName>
        <fullName evidence="2">Uncharacterized protein</fullName>
    </submittedName>
</protein>
<dbReference type="OrthoDB" id="2590241at2759"/>
<keyword evidence="3" id="KW-1185">Reference proteome</keyword>
<organism evidence="2 3">
    <name type="scientific">Boletus reticuloceps</name>
    <dbReference type="NCBI Taxonomy" id="495285"/>
    <lineage>
        <taxon>Eukaryota</taxon>
        <taxon>Fungi</taxon>
        <taxon>Dikarya</taxon>
        <taxon>Basidiomycota</taxon>
        <taxon>Agaricomycotina</taxon>
        <taxon>Agaricomycetes</taxon>
        <taxon>Agaricomycetidae</taxon>
        <taxon>Boletales</taxon>
        <taxon>Boletineae</taxon>
        <taxon>Boletaceae</taxon>
        <taxon>Boletoideae</taxon>
        <taxon>Boletus</taxon>
    </lineage>
</organism>
<evidence type="ECO:0000313" key="2">
    <source>
        <dbReference type="EMBL" id="KAG6379583.1"/>
    </source>
</evidence>
<feature type="signal peptide" evidence="1">
    <location>
        <begin position="1"/>
        <end position="21"/>
    </location>
</feature>
<feature type="chain" id="PRO_5034559151" evidence="1">
    <location>
        <begin position="22"/>
        <end position="642"/>
    </location>
</feature>
<dbReference type="AlphaFoldDB" id="A0A8I3ABT9"/>
<accession>A0A8I3ABT9</accession>
<dbReference type="Proteomes" id="UP000683000">
    <property type="component" value="Unassembled WGS sequence"/>
</dbReference>
<dbReference type="EMBL" id="JAGFBS010000004">
    <property type="protein sequence ID" value="KAG6379583.1"/>
    <property type="molecule type" value="Genomic_DNA"/>
</dbReference>
<gene>
    <name evidence="2" type="ORF">JVT61DRAFT_10088</name>
</gene>
<evidence type="ECO:0000313" key="3">
    <source>
        <dbReference type="Proteomes" id="UP000683000"/>
    </source>
</evidence>
<sequence length="642" mass="71859">MRIDHLQNILSFLSLFSISWAYPSTPITHSPNNECSLQAWVRAPDLAPGSIIQGDARLKLTTGCPTVGSASLGLRFKERSFVKASRSTEATKRPRERTVIDIFDPEHASPSSPWVLPSHDVFNCSANMAFEEIIKNKDRWLVREEERVVFESTQVIDMGEMQPGSVRDVIRDFAILVPSTNFPPALDYLHSLVRFREGEFANVEAIYEYFVRVAFTNGTMIEIPAGFTAFHPLYDPPSNALVQSKTVQLQTEESLNGNHLEYDPIANYTAEIISKHDGFAFSQGSDKQFVKVAITHTGRARTFVEPLTLHLCIDSSISPKWSSEYTSDPTLQSLHSPNQILRATSTDFKTPTSPSTSRCIPLRNAQMPNPKQIAMPNATSDQIAAGAIVSLTSEPVQFLIDADPRHATDFETYYHTLTSALFLLLEVPRTRDEPLESMDMFELRAIRKRTPKFKADEEAWVPWYEVPEVTPWRGVRMYMGNVSVSVYPAREAQLLRHCVGATPGTSADHDGREQVVWTSSSDRPDCALCSPVHYLAGGARAPMFVDGNATSVEALHAKTSAERDALAPFLEPVTSSPPEGEERVHRYYRVPEGHRPLIYVGETWVKKVAYRDEHKITAPRPDAMPNVLAQMASVMKHMIDEL</sequence>